<name>G9XPX8_DESHA</name>
<dbReference type="AlphaFoldDB" id="G9XPX8"/>
<evidence type="ECO:0000313" key="1">
    <source>
        <dbReference type="EMBL" id="EHL06272.1"/>
    </source>
</evidence>
<protein>
    <submittedName>
        <fullName evidence="1">Uncharacterized protein</fullName>
    </submittedName>
</protein>
<dbReference type="EMBL" id="AFZX01000078">
    <property type="protein sequence ID" value="EHL06272.1"/>
    <property type="molecule type" value="Genomic_DNA"/>
</dbReference>
<dbReference type="Proteomes" id="UP000004416">
    <property type="component" value="Unassembled WGS sequence"/>
</dbReference>
<sequence>MGLHNIVFVSSRQEREAEFMNGEPFRGLKVITAQDENRDLNKEKTPCSCFKA</sequence>
<evidence type="ECO:0000313" key="2">
    <source>
        <dbReference type="Proteomes" id="UP000004416"/>
    </source>
</evidence>
<accession>G9XPX8</accession>
<gene>
    <name evidence="1" type="ORF">HMPREF0322_03024</name>
</gene>
<dbReference type="HOGENOM" id="CLU_3079147_0_0_9"/>
<dbReference type="PATRIC" id="fig|537010.4.peg.2832"/>
<reference evidence="1 2" key="1">
    <citation type="submission" date="2011-08" db="EMBL/GenBank/DDBJ databases">
        <authorList>
            <person name="Weinstock G."/>
            <person name="Sodergren E."/>
            <person name="Clifton S."/>
            <person name="Fulton L."/>
            <person name="Fulton B."/>
            <person name="Courtney L."/>
            <person name="Fronick C."/>
            <person name="Harrison M."/>
            <person name="Strong C."/>
            <person name="Farmer C."/>
            <person name="Delahaunty K."/>
            <person name="Markovic C."/>
            <person name="Hall O."/>
            <person name="Minx P."/>
            <person name="Tomlinson C."/>
            <person name="Mitreva M."/>
            <person name="Hou S."/>
            <person name="Chen J."/>
            <person name="Wollam A."/>
            <person name="Pepin K.H."/>
            <person name="Johnson M."/>
            <person name="Bhonagiri V."/>
            <person name="Zhang X."/>
            <person name="Suruliraj S."/>
            <person name="Warren W."/>
            <person name="Chinwalla A."/>
            <person name="Mardis E.R."/>
            <person name="Wilson R.K."/>
        </authorList>
    </citation>
    <scope>NUCLEOTIDE SEQUENCE [LARGE SCALE GENOMIC DNA]</scope>
    <source>
        <strain evidence="1 2">DP7</strain>
    </source>
</reference>
<comment type="caution">
    <text evidence="1">The sequence shown here is derived from an EMBL/GenBank/DDBJ whole genome shotgun (WGS) entry which is preliminary data.</text>
</comment>
<organism evidence="1 2">
    <name type="scientific">Desulfitobacterium hafniense DP7</name>
    <dbReference type="NCBI Taxonomy" id="537010"/>
    <lineage>
        <taxon>Bacteria</taxon>
        <taxon>Bacillati</taxon>
        <taxon>Bacillota</taxon>
        <taxon>Clostridia</taxon>
        <taxon>Eubacteriales</taxon>
        <taxon>Desulfitobacteriaceae</taxon>
        <taxon>Desulfitobacterium</taxon>
    </lineage>
</organism>
<proteinExistence type="predicted"/>